<feature type="region of interest" description="Disordered" evidence="1">
    <location>
        <begin position="1"/>
        <end position="46"/>
    </location>
</feature>
<gene>
    <name evidence="2" type="ORF">FMEXI_8183</name>
</gene>
<proteinExistence type="predicted"/>
<organism evidence="2 3">
    <name type="scientific">Fusarium mexicanum</name>
    <dbReference type="NCBI Taxonomy" id="751941"/>
    <lineage>
        <taxon>Eukaryota</taxon>
        <taxon>Fungi</taxon>
        <taxon>Dikarya</taxon>
        <taxon>Ascomycota</taxon>
        <taxon>Pezizomycotina</taxon>
        <taxon>Sordariomycetes</taxon>
        <taxon>Hypocreomycetidae</taxon>
        <taxon>Hypocreales</taxon>
        <taxon>Nectriaceae</taxon>
        <taxon>Fusarium</taxon>
        <taxon>Fusarium fujikuroi species complex</taxon>
    </lineage>
</organism>
<feature type="compositionally biased region" description="Polar residues" evidence="1">
    <location>
        <begin position="12"/>
        <end position="31"/>
    </location>
</feature>
<dbReference type="EMBL" id="JAAOAM010000189">
    <property type="protein sequence ID" value="KAF5540687.1"/>
    <property type="molecule type" value="Genomic_DNA"/>
</dbReference>
<evidence type="ECO:0000313" key="2">
    <source>
        <dbReference type="EMBL" id="KAF5540687.1"/>
    </source>
</evidence>
<feature type="compositionally biased region" description="Basic and acidic residues" evidence="1">
    <location>
        <begin position="1"/>
        <end position="11"/>
    </location>
</feature>
<dbReference type="AlphaFoldDB" id="A0A8H5IRI4"/>
<comment type="caution">
    <text evidence="2">The sequence shown here is derived from an EMBL/GenBank/DDBJ whole genome shotgun (WGS) entry which is preliminary data.</text>
</comment>
<protein>
    <submittedName>
        <fullName evidence="2">Uncharacterized protein</fullName>
    </submittedName>
</protein>
<keyword evidence="3" id="KW-1185">Reference proteome</keyword>
<sequence length="90" mass="9996">MSRLLYKDTDRTCSQAGQEEDQQSASNTPSTKKIKLLTRPRQGRDEPAAIKDNIAGDIDTLLEDEGLTIDTETHCQDEDISGDVEMLPKC</sequence>
<reference evidence="2 3" key="1">
    <citation type="submission" date="2020-05" db="EMBL/GenBank/DDBJ databases">
        <title>Identification and distribution of gene clusters putatively required for synthesis of sphingolipid metabolism inhibitors in phylogenetically diverse species of the filamentous fungus Fusarium.</title>
        <authorList>
            <person name="Kim H.-S."/>
            <person name="Busman M."/>
            <person name="Brown D.W."/>
            <person name="Divon H."/>
            <person name="Uhlig S."/>
            <person name="Proctor R.H."/>
        </authorList>
    </citation>
    <scope>NUCLEOTIDE SEQUENCE [LARGE SCALE GENOMIC DNA]</scope>
    <source>
        <strain evidence="2 3">NRRL 53147</strain>
    </source>
</reference>
<name>A0A8H5IRI4_9HYPO</name>
<accession>A0A8H5IRI4</accession>
<evidence type="ECO:0000313" key="3">
    <source>
        <dbReference type="Proteomes" id="UP000522262"/>
    </source>
</evidence>
<dbReference type="Proteomes" id="UP000522262">
    <property type="component" value="Unassembled WGS sequence"/>
</dbReference>
<evidence type="ECO:0000256" key="1">
    <source>
        <dbReference type="SAM" id="MobiDB-lite"/>
    </source>
</evidence>